<protein>
    <recommendedName>
        <fullName evidence="3">Phage tail collar domain-containing protein</fullName>
    </recommendedName>
</protein>
<organism evidence="4 5">
    <name type="scientific">Xenorhabdus bovienii str. puntauvense</name>
    <dbReference type="NCBI Taxonomy" id="1398201"/>
    <lineage>
        <taxon>Bacteria</taxon>
        <taxon>Pseudomonadati</taxon>
        <taxon>Pseudomonadota</taxon>
        <taxon>Gammaproteobacteria</taxon>
        <taxon>Enterobacterales</taxon>
        <taxon>Morganellaceae</taxon>
        <taxon>Xenorhabdus</taxon>
    </lineage>
</organism>
<dbReference type="GO" id="GO:0019062">
    <property type="term" value="P:virion attachment to host cell"/>
    <property type="evidence" value="ECO:0007669"/>
    <property type="project" value="InterPro"/>
</dbReference>
<sequence length="327" mass="35617">MSILDKKTGIPISEDVDFVTVPTPEYVKDSIKKAIEKHALSRNHPDATLQDKGFVILSNDVGSDSEANAATPKAVKTTYDLANTANQNANDANSNANIRLAKDQNGADIPDKDAFINNLGLQNTINQAENALQKSAIVQQTGASNDLVMSQNVITMLISELIKKEDAELLAVPIGGILMWSSDLPHPNNFLPMEGGQIDPDKYPELLKHYPSGNLPDWRGYVPRGWDKAGNVDPEVGRALGSFQADAIRDITGVIRTGGRKTDEISDNTTGAFSTIDQGRGIHVYSDAFGDNAYAYEDREFRASYVVPTSVENRMKNVAVLFLVRGR</sequence>
<keyword evidence="2" id="KW-0945">Host-virus interaction</keyword>
<dbReference type="InterPro" id="IPR005068">
    <property type="entry name" value="Phage_lambda_Stf-r2"/>
</dbReference>
<dbReference type="PANTHER" id="PTHR35191">
    <property type="entry name" value="PROPHAGE SIDE TAIL FIBER PROTEIN HOMOLOG STFQ-RELATED"/>
    <property type="match status" value="1"/>
</dbReference>
<dbReference type="AlphaFoldDB" id="A0A077NCR9"/>
<dbReference type="InterPro" id="IPR037053">
    <property type="entry name" value="Phage_tail_collar_dom_sf"/>
</dbReference>
<dbReference type="RefSeq" id="WP_051869016.1">
    <property type="nucleotide sequence ID" value="NZ_CAWLWN010000166.1"/>
</dbReference>
<evidence type="ECO:0000256" key="1">
    <source>
        <dbReference type="ARBA" id="ARBA00004328"/>
    </source>
</evidence>
<feature type="domain" description="Phage tail collar" evidence="3">
    <location>
        <begin position="175"/>
        <end position="223"/>
    </location>
</feature>
<gene>
    <name evidence="4" type="ORF">XBP1_1830014</name>
</gene>
<dbReference type="Pfam" id="PF03406">
    <property type="entry name" value="Phage_fiber_2"/>
    <property type="match status" value="1"/>
</dbReference>
<comment type="caution">
    <text evidence="4">The sequence shown here is derived from an EMBL/GenBank/DDBJ whole genome shotgun (WGS) entry which is preliminary data.</text>
</comment>
<dbReference type="Gene3D" id="3.90.1340.10">
    <property type="entry name" value="Phage tail collar domain"/>
    <property type="match status" value="1"/>
</dbReference>
<accession>A0A077NCR9</accession>
<reference evidence="4" key="1">
    <citation type="submission" date="2013-07" db="EMBL/GenBank/DDBJ databases">
        <title>Sub-species coevolution in mutualistic symbiosis.</title>
        <authorList>
            <person name="Murfin K."/>
            <person name="Klassen J."/>
            <person name="Lee M."/>
            <person name="Forst S."/>
            <person name="Stock P."/>
            <person name="Goodrich-Blair H."/>
        </authorList>
    </citation>
    <scope>NUCLEOTIDE SEQUENCE [LARGE SCALE GENOMIC DNA]</scope>
    <source>
        <strain evidence="4">Puntauvense</strain>
    </source>
</reference>
<evidence type="ECO:0000313" key="4">
    <source>
        <dbReference type="EMBL" id="CDG96032.1"/>
    </source>
</evidence>
<dbReference type="Proteomes" id="UP000028511">
    <property type="component" value="Unassembled WGS sequence"/>
</dbReference>
<evidence type="ECO:0000256" key="2">
    <source>
        <dbReference type="ARBA" id="ARBA00022581"/>
    </source>
</evidence>
<dbReference type="EMBL" id="CBSW010000094">
    <property type="protein sequence ID" value="CDG96032.1"/>
    <property type="molecule type" value="Genomic_DNA"/>
</dbReference>
<dbReference type="HOGENOM" id="CLU_855127_0_0_6"/>
<dbReference type="GO" id="GO:0046718">
    <property type="term" value="P:symbiont entry into host cell"/>
    <property type="evidence" value="ECO:0007669"/>
    <property type="project" value="InterPro"/>
</dbReference>
<dbReference type="InterPro" id="IPR051934">
    <property type="entry name" value="Phage_Tail_Fiber_Structural"/>
</dbReference>
<evidence type="ECO:0000313" key="5">
    <source>
        <dbReference type="Proteomes" id="UP000028511"/>
    </source>
</evidence>
<dbReference type="PANTHER" id="PTHR35191:SF1">
    <property type="entry name" value="PROPHAGE SIDE TAIL FIBER PROTEIN HOMOLOG STFQ-RELATED"/>
    <property type="match status" value="1"/>
</dbReference>
<name>A0A077NCR9_XENBV</name>
<proteinExistence type="predicted"/>
<dbReference type="SUPFAM" id="SSF88874">
    <property type="entry name" value="Receptor-binding domain of short tail fibre protein gp12"/>
    <property type="match status" value="1"/>
</dbReference>
<evidence type="ECO:0000259" key="3">
    <source>
        <dbReference type="Pfam" id="PF07484"/>
    </source>
</evidence>
<comment type="subcellular location">
    <subcellularLocation>
        <location evidence="1">Virion</location>
    </subcellularLocation>
</comment>
<dbReference type="Pfam" id="PF07484">
    <property type="entry name" value="Collar"/>
    <property type="match status" value="1"/>
</dbReference>
<dbReference type="InterPro" id="IPR011083">
    <property type="entry name" value="Phage_tail_collar_dom"/>
</dbReference>